<keyword evidence="1" id="KW-1133">Transmembrane helix</keyword>
<dbReference type="EMBL" id="KN838550">
    <property type="protein sequence ID" value="KIK06963.1"/>
    <property type="molecule type" value="Genomic_DNA"/>
</dbReference>
<accession>A0A0C9YFZ1</accession>
<feature type="non-terminal residue" evidence="2">
    <location>
        <position position="67"/>
    </location>
</feature>
<proteinExistence type="predicted"/>
<keyword evidence="1" id="KW-0472">Membrane</keyword>
<keyword evidence="3" id="KW-1185">Reference proteome</keyword>
<dbReference type="AlphaFoldDB" id="A0A0C9YFZ1"/>
<sequence length="67" mass="7677">SHPYLVQLSPELKDMLTYKTTVNMTDFLQFENLLINVFGMHIGFIILQVSAIMEVPLLRLQIGPCLK</sequence>
<protein>
    <submittedName>
        <fullName evidence="2">Unplaced genomic scaffold K443scaffold_15, whole genome shotgun sequence</fullName>
    </submittedName>
</protein>
<reference evidence="2 3" key="1">
    <citation type="submission" date="2014-04" db="EMBL/GenBank/DDBJ databases">
        <authorList>
            <consortium name="DOE Joint Genome Institute"/>
            <person name="Kuo A."/>
            <person name="Kohler A."/>
            <person name="Nagy L.G."/>
            <person name="Floudas D."/>
            <person name="Copeland A."/>
            <person name="Barry K.W."/>
            <person name="Cichocki N."/>
            <person name="Veneault-Fourrey C."/>
            <person name="LaButti K."/>
            <person name="Lindquist E.A."/>
            <person name="Lipzen A."/>
            <person name="Lundell T."/>
            <person name="Morin E."/>
            <person name="Murat C."/>
            <person name="Sun H."/>
            <person name="Tunlid A."/>
            <person name="Henrissat B."/>
            <person name="Grigoriev I.V."/>
            <person name="Hibbett D.S."/>
            <person name="Martin F."/>
            <person name="Nordberg H.P."/>
            <person name="Cantor M.N."/>
            <person name="Hua S.X."/>
        </authorList>
    </citation>
    <scope>NUCLEOTIDE SEQUENCE [LARGE SCALE GENOMIC DNA]</scope>
    <source>
        <strain evidence="2 3">LaAM-08-1</strain>
    </source>
</reference>
<evidence type="ECO:0000256" key="1">
    <source>
        <dbReference type="SAM" id="Phobius"/>
    </source>
</evidence>
<dbReference type="Proteomes" id="UP000054477">
    <property type="component" value="Unassembled WGS sequence"/>
</dbReference>
<reference evidence="3" key="2">
    <citation type="submission" date="2015-01" db="EMBL/GenBank/DDBJ databases">
        <title>Evolutionary Origins and Diversification of the Mycorrhizal Mutualists.</title>
        <authorList>
            <consortium name="DOE Joint Genome Institute"/>
            <consortium name="Mycorrhizal Genomics Consortium"/>
            <person name="Kohler A."/>
            <person name="Kuo A."/>
            <person name="Nagy L.G."/>
            <person name="Floudas D."/>
            <person name="Copeland A."/>
            <person name="Barry K.W."/>
            <person name="Cichocki N."/>
            <person name="Veneault-Fourrey C."/>
            <person name="LaButti K."/>
            <person name="Lindquist E.A."/>
            <person name="Lipzen A."/>
            <person name="Lundell T."/>
            <person name="Morin E."/>
            <person name="Murat C."/>
            <person name="Riley R."/>
            <person name="Ohm R."/>
            <person name="Sun H."/>
            <person name="Tunlid A."/>
            <person name="Henrissat B."/>
            <person name="Grigoriev I.V."/>
            <person name="Hibbett D.S."/>
            <person name="Martin F."/>
        </authorList>
    </citation>
    <scope>NUCLEOTIDE SEQUENCE [LARGE SCALE GENOMIC DNA]</scope>
    <source>
        <strain evidence="3">LaAM-08-1</strain>
    </source>
</reference>
<evidence type="ECO:0000313" key="2">
    <source>
        <dbReference type="EMBL" id="KIK06963.1"/>
    </source>
</evidence>
<evidence type="ECO:0000313" key="3">
    <source>
        <dbReference type="Proteomes" id="UP000054477"/>
    </source>
</evidence>
<keyword evidence="1" id="KW-0812">Transmembrane</keyword>
<name>A0A0C9YFZ1_9AGAR</name>
<dbReference type="HOGENOM" id="CLU_205595_0_0_1"/>
<gene>
    <name evidence="2" type="ORF">K443DRAFT_28039</name>
</gene>
<feature type="non-terminal residue" evidence="2">
    <location>
        <position position="1"/>
    </location>
</feature>
<organism evidence="2 3">
    <name type="scientific">Laccaria amethystina LaAM-08-1</name>
    <dbReference type="NCBI Taxonomy" id="1095629"/>
    <lineage>
        <taxon>Eukaryota</taxon>
        <taxon>Fungi</taxon>
        <taxon>Dikarya</taxon>
        <taxon>Basidiomycota</taxon>
        <taxon>Agaricomycotina</taxon>
        <taxon>Agaricomycetes</taxon>
        <taxon>Agaricomycetidae</taxon>
        <taxon>Agaricales</taxon>
        <taxon>Agaricineae</taxon>
        <taxon>Hydnangiaceae</taxon>
        <taxon>Laccaria</taxon>
    </lineage>
</organism>
<feature type="transmembrane region" description="Helical" evidence="1">
    <location>
        <begin position="33"/>
        <end position="53"/>
    </location>
</feature>
<dbReference type="OrthoDB" id="3091431at2759"/>